<feature type="transmembrane region" description="Helical" evidence="5">
    <location>
        <begin position="142"/>
        <end position="160"/>
    </location>
</feature>
<feature type="transmembrane region" description="Helical" evidence="5">
    <location>
        <begin position="288"/>
        <end position="307"/>
    </location>
</feature>
<evidence type="ECO:0000256" key="5">
    <source>
        <dbReference type="SAM" id="Phobius"/>
    </source>
</evidence>
<feature type="domain" description="Sodium/calcium exchanger membrane region" evidence="6">
    <location>
        <begin position="68"/>
        <end position="218"/>
    </location>
</feature>
<feature type="domain" description="Sodium/calcium exchanger membrane region" evidence="6">
    <location>
        <begin position="249"/>
        <end position="389"/>
    </location>
</feature>
<protein>
    <submittedName>
        <fullName evidence="7">Cation:H+ antiporter</fullName>
    </submittedName>
</protein>
<keyword evidence="4 5" id="KW-0472">Membrane</keyword>
<dbReference type="InterPro" id="IPR004837">
    <property type="entry name" value="NaCa_Exmemb"/>
</dbReference>
<dbReference type="AlphaFoldDB" id="A0A2N3XVT6"/>
<evidence type="ECO:0000313" key="7">
    <source>
        <dbReference type="EMBL" id="PKW14786.1"/>
    </source>
</evidence>
<feature type="transmembrane region" description="Helical" evidence="5">
    <location>
        <begin position="399"/>
        <end position="415"/>
    </location>
</feature>
<feature type="transmembrane region" description="Helical" evidence="5">
    <location>
        <begin position="180"/>
        <end position="195"/>
    </location>
</feature>
<keyword evidence="2 5" id="KW-0812">Transmembrane</keyword>
<name>A0A2N3XVT6_SACSN</name>
<feature type="transmembrane region" description="Helical" evidence="5">
    <location>
        <begin position="248"/>
        <end position="268"/>
    </location>
</feature>
<feature type="transmembrane region" description="Helical" evidence="5">
    <location>
        <begin position="100"/>
        <end position="122"/>
    </location>
</feature>
<dbReference type="GO" id="GO:0016020">
    <property type="term" value="C:membrane"/>
    <property type="evidence" value="ECO:0007669"/>
    <property type="project" value="UniProtKB-SubCell"/>
</dbReference>
<dbReference type="STRING" id="994479.GCA_000194155_03009"/>
<evidence type="ECO:0000313" key="8">
    <source>
        <dbReference type="Proteomes" id="UP000233786"/>
    </source>
</evidence>
<feature type="transmembrane region" description="Helical" evidence="5">
    <location>
        <begin position="41"/>
        <end position="62"/>
    </location>
</feature>
<proteinExistence type="predicted"/>
<evidence type="ECO:0000256" key="1">
    <source>
        <dbReference type="ARBA" id="ARBA00004141"/>
    </source>
</evidence>
<dbReference type="EMBL" id="PJNB01000001">
    <property type="protein sequence ID" value="PKW14786.1"/>
    <property type="molecule type" value="Genomic_DNA"/>
</dbReference>
<dbReference type="GO" id="GO:0055085">
    <property type="term" value="P:transmembrane transport"/>
    <property type="evidence" value="ECO:0007669"/>
    <property type="project" value="InterPro"/>
</dbReference>
<feature type="transmembrane region" description="Helical" evidence="5">
    <location>
        <begin position="201"/>
        <end position="218"/>
    </location>
</feature>
<comment type="subcellular location">
    <subcellularLocation>
        <location evidence="1">Membrane</location>
        <topology evidence="1">Multi-pass membrane protein</topology>
    </subcellularLocation>
</comment>
<comment type="caution">
    <text evidence="7">The sequence shown here is derived from an EMBL/GenBank/DDBJ whole genome shotgun (WGS) entry which is preliminary data.</text>
</comment>
<feature type="transmembrane region" description="Helical" evidence="5">
    <location>
        <begin position="68"/>
        <end position="88"/>
    </location>
</feature>
<gene>
    <name evidence="7" type="ORF">A8926_2433</name>
</gene>
<dbReference type="Proteomes" id="UP000233786">
    <property type="component" value="Unassembled WGS sequence"/>
</dbReference>
<dbReference type="Gene3D" id="1.20.1420.30">
    <property type="entry name" value="NCX, central ion-binding region"/>
    <property type="match status" value="1"/>
</dbReference>
<evidence type="ECO:0000256" key="3">
    <source>
        <dbReference type="ARBA" id="ARBA00022989"/>
    </source>
</evidence>
<organism evidence="7 8">
    <name type="scientific">Saccharopolyspora spinosa</name>
    <dbReference type="NCBI Taxonomy" id="60894"/>
    <lineage>
        <taxon>Bacteria</taxon>
        <taxon>Bacillati</taxon>
        <taxon>Actinomycetota</taxon>
        <taxon>Actinomycetes</taxon>
        <taxon>Pseudonocardiales</taxon>
        <taxon>Pseudonocardiaceae</taxon>
        <taxon>Saccharopolyspora</taxon>
    </lineage>
</organism>
<keyword evidence="8" id="KW-1185">Reference proteome</keyword>
<evidence type="ECO:0000256" key="2">
    <source>
        <dbReference type="ARBA" id="ARBA00022692"/>
    </source>
</evidence>
<evidence type="ECO:0000259" key="6">
    <source>
        <dbReference type="Pfam" id="PF01699"/>
    </source>
</evidence>
<feature type="transmembrane region" description="Helical" evidence="5">
    <location>
        <begin position="328"/>
        <end position="350"/>
    </location>
</feature>
<dbReference type="InterPro" id="IPR044880">
    <property type="entry name" value="NCX_ion-bd_dom_sf"/>
</dbReference>
<keyword evidence="3 5" id="KW-1133">Transmembrane helix</keyword>
<reference evidence="7" key="1">
    <citation type="submission" date="2017-12" db="EMBL/GenBank/DDBJ databases">
        <title>Sequencing the genomes of 1000 Actinobacteria strains.</title>
        <authorList>
            <person name="Klenk H.-P."/>
        </authorList>
    </citation>
    <scope>NUCLEOTIDE SEQUENCE [LARGE SCALE GENOMIC DNA]</scope>
    <source>
        <strain evidence="7">DSM 44228</strain>
    </source>
</reference>
<sequence>MAPATRVDATFGQLICAWPRLLDVPAEAGHGPGRCSMSTKLLRPLALCGSLAVPALVLRFSGLAPNPVLGLLLFGMAVVASSFVLAWAAEAAQVDISGGLAIAILAVIAVLPEYAVDLYFAYTAGSNPEYVAYAAANMTGSNRLLLGLGWSLVVIVALALATRRTGKSVRELTLESDNRVELGFLAIASVVAFLVPATGQISLLLGFALLGFFVFYLWKVSRAEAEEPDLVGTAATIGGLPKHVRRPLVIALFVFAAAMIVVCAEPFAHSLIETGTKLGIDQFLLVQWLAPLASEAPEFIVAILFAVRGKGADAIGTLISAKVNQWTLLVGSLPVAYLFGGGGTALQLDARQVEEFLLTATQTVLGVAALLALRFPRWTAWTLLGLFAAQFALPGQTARYVLCGIYAVIAIAALIRNRHHILPTLAAPFRRQGDDSSAAPEPASAVR</sequence>
<dbReference type="Pfam" id="PF01699">
    <property type="entry name" value="Na_Ca_ex"/>
    <property type="match status" value="2"/>
</dbReference>
<evidence type="ECO:0000256" key="4">
    <source>
        <dbReference type="ARBA" id="ARBA00023136"/>
    </source>
</evidence>
<accession>A0A2N3XVT6</accession>